<organism evidence="1 2">
    <name type="scientific">Virgisporangium aliadipatigenens</name>
    <dbReference type="NCBI Taxonomy" id="741659"/>
    <lineage>
        <taxon>Bacteria</taxon>
        <taxon>Bacillati</taxon>
        <taxon>Actinomycetota</taxon>
        <taxon>Actinomycetes</taxon>
        <taxon>Micromonosporales</taxon>
        <taxon>Micromonosporaceae</taxon>
        <taxon>Virgisporangium</taxon>
    </lineage>
</organism>
<dbReference type="AlphaFoldDB" id="A0A8J3YT28"/>
<dbReference type="RefSeq" id="WP_203904761.1">
    <property type="nucleotide sequence ID" value="NZ_BOPF01000047.1"/>
</dbReference>
<dbReference type="Proteomes" id="UP000619260">
    <property type="component" value="Unassembled WGS sequence"/>
</dbReference>
<gene>
    <name evidence="1" type="ORF">Val02_82350</name>
</gene>
<proteinExistence type="predicted"/>
<keyword evidence="2" id="KW-1185">Reference proteome</keyword>
<comment type="caution">
    <text evidence="1">The sequence shown here is derived from an EMBL/GenBank/DDBJ whole genome shotgun (WGS) entry which is preliminary data.</text>
</comment>
<evidence type="ECO:0000313" key="2">
    <source>
        <dbReference type="Proteomes" id="UP000619260"/>
    </source>
</evidence>
<dbReference type="EMBL" id="BOPF01000047">
    <property type="protein sequence ID" value="GIJ51349.1"/>
    <property type="molecule type" value="Genomic_DNA"/>
</dbReference>
<protein>
    <submittedName>
        <fullName evidence="1">Uncharacterized protein</fullName>
    </submittedName>
</protein>
<sequence>MWINNPQWVYRRSGDDGSDRWLVQFWHSDDAHPPRWLVRRPHSTPGWTYQTVVWTNSGGYRMPDGARIVSRRGEAIRMQVSIPTDGDGFFGRQ</sequence>
<accession>A0A8J3YT28</accession>
<name>A0A8J3YT28_9ACTN</name>
<reference evidence="1" key="1">
    <citation type="submission" date="2021-01" db="EMBL/GenBank/DDBJ databases">
        <title>Whole genome shotgun sequence of Virgisporangium aliadipatigenens NBRC 105644.</title>
        <authorList>
            <person name="Komaki H."/>
            <person name="Tamura T."/>
        </authorList>
    </citation>
    <scope>NUCLEOTIDE SEQUENCE</scope>
    <source>
        <strain evidence="1">NBRC 105644</strain>
    </source>
</reference>
<evidence type="ECO:0000313" key="1">
    <source>
        <dbReference type="EMBL" id="GIJ51349.1"/>
    </source>
</evidence>